<dbReference type="GeneID" id="25978433"/>
<feature type="transmembrane region" description="Helical" evidence="2">
    <location>
        <begin position="904"/>
        <end position="928"/>
    </location>
</feature>
<feature type="transmembrane region" description="Helical" evidence="2">
    <location>
        <begin position="1306"/>
        <end position="1326"/>
    </location>
</feature>
<feature type="transmembrane region" description="Helical" evidence="2">
    <location>
        <begin position="934"/>
        <end position="957"/>
    </location>
</feature>
<dbReference type="PANTHER" id="PTHR12526">
    <property type="entry name" value="GLYCOSYLTRANSFERASE"/>
    <property type="match status" value="1"/>
</dbReference>
<name>F0XBL0_GROCL</name>
<reference evidence="3 4" key="1">
    <citation type="journal article" date="2011" name="Proc. Natl. Acad. Sci. U.S.A.">
        <title>Genome and transcriptome analyses of the mountain pine beetle-fungal symbiont Grosmannia clavigera, a lodgepole pine pathogen.</title>
        <authorList>
            <person name="DiGuistini S."/>
            <person name="Wang Y."/>
            <person name="Liao N.Y."/>
            <person name="Taylor G."/>
            <person name="Tanguay P."/>
            <person name="Feau N."/>
            <person name="Henrissat B."/>
            <person name="Chan S.K."/>
            <person name="Hesse-Orce U."/>
            <person name="Alamouti S.M."/>
            <person name="Tsui C.K.M."/>
            <person name="Docking R.T."/>
            <person name="Levasseur A."/>
            <person name="Haridas S."/>
            <person name="Robertson G."/>
            <person name="Birol I."/>
            <person name="Holt R.A."/>
            <person name="Marra M.A."/>
            <person name="Hamelin R.C."/>
            <person name="Hirst M."/>
            <person name="Jones S.J.M."/>
            <person name="Bohlmann J."/>
            <person name="Breuil C."/>
        </authorList>
    </citation>
    <scope>NUCLEOTIDE SEQUENCE [LARGE SCALE GENOMIC DNA]</scope>
    <source>
        <strain evidence="4">kw1407 / UAMH 11150</strain>
    </source>
</reference>
<organism evidence="4">
    <name type="scientific">Grosmannia clavigera (strain kw1407 / UAMH 11150)</name>
    <name type="common">Blue stain fungus</name>
    <name type="synonym">Graphiocladiella clavigera</name>
    <dbReference type="NCBI Taxonomy" id="655863"/>
    <lineage>
        <taxon>Eukaryota</taxon>
        <taxon>Fungi</taxon>
        <taxon>Dikarya</taxon>
        <taxon>Ascomycota</taxon>
        <taxon>Pezizomycotina</taxon>
        <taxon>Sordariomycetes</taxon>
        <taxon>Sordariomycetidae</taxon>
        <taxon>Ophiostomatales</taxon>
        <taxon>Ophiostomataceae</taxon>
        <taxon>Leptographium</taxon>
    </lineage>
</organism>
<dbReference type="Pfam" id="PF13692">
    <property type="entry name" value="Glyco_trans_1_4"/>
    <property type="match status" value="1"/>
</dbReference>
<evidence type="ECO:0000256" key="2">
    <source>
        <dbReference type="SAM" id="Phobius"/>
    </source>
</evidence>
<feature type="transmembrane region" description="Helical" evidence="2">
    <location>
        <begin position="1153"/>
        <end position="1170"/>
    </location>
</feature>
<gene>
    <name evidence="3" type="ORF">CMQ_5143</name>
</gene>
<evidence type="ECO:0000313" key="4">
    <source>
        <dbReference type="Proteomes" id="UP000007796"/>
    </source>
</evidence>
<dbReference type="InParanoid" id="F0XBL0"/>
<dbReference type="HOGENOM" id="CLU_000654_0_0_1"/>
<dbReference type="Gene3D" id="3.40.50.2000">
    <property type="entry name" value="Glycogen Phosphorylase B"/>
    <property type="match status" value="1"/>
</dbReference>
<sequence>MLRYLQRRRPKYSISRPVARYIENLRRSTKRRSSVTRREKRDDDTEVKSFGAFLGSFAQPPTAAQQRLLSQWDILVVDPTQMGVVPALASCQPTSAHVLARLDLDALMALHSGGETAADGDDGLACLTVFTSAIETHVQHAAVQGASFTGVLLAGFASHLHPAIVNDLARYLKDLGFDLWLELSYPDYLDEDYAPMINLHLLKGLVYRNGTMRPDGDRQNYFQMTAMRAVMRAMAAQRVSHNPALVMWEVVDDGMELHHAVITRTFNWCLYYCAVNWIGHKRSLTDAEFAATDAIPTKPLGALMWLKNDKNMSAHNVWRGNDQMLSQQADNAAVYDSISSFLPNIASRLHLQPAPAQASQQLQINPTTTMTRSSTSKSLALLAPPGMASGGEHAPVVNPLGVSCKGDDFTGLGCFQLGHETSFQDFAAIRRSQQNLQDLSLLAVITGEELYKARTTIEVLRGAKELSPAASDAVKDLLDLLSEASTSDAADSPNPRLKVFSGLQSGFHVESGAVYYGMYDYERADQCLILYLSNKATDRAGAILHTYLSSRQITRTECFMVEQLMADRNGQLKMPWKLAPRLVQDLETLSPQEALLFMKRLALSRESSALLALIRPCLEAQLVDAPSLTQLRVLCSTGYLSGHVTAEEMIAARLAWLADKGCDIPDAYEANKLFHDVYDRLYDVLMGIESEVLAQLGEGIQKIVLSEYLDAGADIFLLAVFSAFRRMALDEVYLEVLDRNVYPNHSADQAGCFAENFGLGSRCDSFFDTTPRSIGRILSDRYRAYYTEFQPPLREEGFTELPTAYFAMQVDFDPEDGKTKIPFYYRITFFGIFALPALVDVMLLTTIGRGLYLTTYMSSEQKTMATTALMLSLLMSGSFGAWICSGGSYYFFSNAFPAMNYFIMTRFVAGIAVTSVTAIIGFIVVIFVHGISNALVFLFYFVMLSTYMLALNALSIYQQPGSEFLSGRTTIITCIPILFISPVVSIFTRHDIAVYIPVLTVFCLSLLYGARKTLAEWSSWYLHIPPVTDSEVVAWFRGNSKGSTTVDLENMRDNDVMPLARDAIHKAVVKETKRWFFVRSSADPLVKKLAEGYGATMYLMQWYSKYKRSRMPMPYSTTWNLTLKAGLENITNMQKGLKMHSAFLHWRSTGKDILSGFMYFVIALLDKWIALMTRSHLVGLSAASSTLYRFGIGFGLCYYLFGAVALDIVSQPMWIAANEKSKQPITSLESLSEITKNDIKARHRLYWRSLVKFFFFHLWGTAIFSALIWAYDDDSGNCIMFLSYILAYSGLLWFQYNKIFCGTNGANALICGFFVGLPVGLAVRLASPGFGYSGVICLGSATWASCIASFWTADIGMPTIDSIFGSKAKSYAAIKFSGDGENVPVYTLCTIEPIPELSQSTIGKMFEDVKERFPLESSQHPGQRVLELLVPQDSARLPTALNAAFPSAYELMHLASQSWKNGRIMVELISGSQLPLSEAKTLHLARRTSDKVIHLFVVTGTDVFNEQTLNVHEQWGAIAEAIVQTAAEHIMGLSHRDATLASLLAVNHFSDAEISVPEGMKLQLKASSTERLRVIRAADQVQLTYALLGVDCEREWDGLPKSVRSFLTKRSVGAQVELTEADTIWLQERIGSSAPVAVDEHLARCRVGAAMTKALVACAAELERTDCGGSDNEHEGLVFSASTAAVAAERLNAILPMTTSLVQKFNLSFKFLILSLTADPEYQRELNYVTQGLPAFIRGPVTFFLNGIWVYCKMLQALIIPFVLFHGRDHIDKIKRLISGMTTVLEKNRIVTENFSGPSTWFWTSSEEDGASVLRLSQYSGLHNEEPQSTKDLKAINTYTDKLVLQQRQLYAKGKVVDSFRYEYEQSSSRLPMQRTCVEGKKEGEIVNYDRRGYITTGSEMRGVNRVTWKLWYRKSAKHEDELLWAEYTFPHITIKVLWSMPPRNPNKRLEEWIPFSTVTEATFIQGEQVYHASWDYEHKFHPEVAVMLNGKPVETPLMIKEDWFHVFDKPDSCSFLSENPLLSFSSIKSNPIARFFRFNVKRYQIPTSVARTQLWKVWKNSRDVDAISVRWLDEKLLRSDRIMRRYWRLRDFGRLDAATAYVDAQVDTIMARVDIDPQTSAWTNLAFKLSDFYAFGQAGDARINTRKADSQLWGSEHELHVLAMDTSTWPNDPGGVSACRRDMVNDLRTIKWHVVAESANDFGVPRFQIERNVQSLTILPLWGLDFLNPTHGIIETCLDSSVVQRSFNTRAADIVDNFLPILTSLVTCSRAIDLNRQHIEEATAALVALNAYFERSRNWNDVWYHPVVKQRWRELWLTEMPNTLSISQWWDFERPSIKQLDEALNLWCRYLFIFSLPVPEQIPDVFQASHHFTGATYGIVCKVKRNCSLHIWDHCISFREFTSFMSSAVSFDSPFVNSSLISLTHLSCVLLEHHADVVLPCCDYFNPGWEVELGTAEGALEHRNTFARKIDPVVNGICNMEKFEPIKTIRTETPTVVMLSHLQYAKDIKNAIMATDIIVNRWGFKDYKVHVYGDMERAAAIATECQELIASKNLQDVCVLKGLGNPSLVLQDAWLFLNSSISEGLPLAMGEAALTGVPVVCTDVGASYCVVTDRTTGDRFSEVVPPNDSESLARAQISVMALLGPWASYGEDEPGVEVPVLGYPLPTAEQVQQISDRMYAKQDQRRALGMLGRQNVLKNFSSDRYLREHEQMLWIGKQTSPSNIARTATAGTPASVRSSFMRSQNGGTRSRPVSRLTPESWISLSSEETAKGWRSLGPSSVSVRDFFKEK</sequence>
<feature type="transmembrane region" description="Helical" evidence="2">
    <location>
        <begin position="1190"/>
        <end position="1210"/>
    </location>
</feature>
<feature type="transmembrane region" description="Helical" evidence="2">
    <location>
        <begin position="1277"/>
        <end position="1294"/>
    </location>
</feature>
<feature type="compositionally biased region" description="Polar residues" evidence="1">
    <location>
        <begin position="2728"/>
        <end position="2749"/>
    </location>
</feature>
<proteinExistence type="predicted"/>
<keyword evidence="2" id="KW-0812">Transmembrane</keyword>
<dbReference type="OrthoDB" id="2582433at2759"/>
<feature type="region of interest" description="Disordered" evidence="1">
    <location>
        <begin position="2728"/>
        <end position="2757"/>
    </location>
</feature>
<dbReference type="STRING" id="655863.F0XBL0"/>
<protein>
    <submittedName>
        <fullName evidence="3">Glycosyl group 1 family protein</fullName>
    </submittedName>
</protein>
<feature type="transmembrane region" description="Helical" evidence="2">
    <location>
        <begin position="827"/>
        <end position="848"/>
    </location>
</feature>
<dbReference type="Proteomes" id="UP000007796">
    <property type="component" value="Unassembled WGS sequence"/>
</dbReference>
<dbReference type="eggNOG" id="ENOG502QUAK">
    <property type="taxonomic scope" value="Eukaryota"/>
</dbReference>
<accession>F0XBL0</accession>
<feature type="transmembrane region" description="Helical" evidence="2">
    <location>
        <begin position="992"/>
        <end position="1010"/>
    </location>
</feature>
<evidence type="ECO:0000256" key="1">
    <source>
        <dbReference type="SAM" id="MobiDB-lite"/>
    </source>
</evidence>
<feature type="transmembrane region" description="Helical" evidence="2">
    <location>
        <begin position="1250"/>
        <end position="1271"/>
    </location>
</feature>
<feature type="transmembrane region" description="Helical" evidence="2">
    <location>
        <begin position="868"/>
        <end position="892"/>
    </location>
</feature>
<dbReference type="RefSeq" id="XP_014174363.1">
    <property type="nucleotide sequence ID" value="XM_014318888.1"/>
</dbReference>
<keyword evidence="4" id="KW-1185">Reference proteome</keyword>
<keyword evidence="2" id="KW-1133">Transmembrane helix</keyword>
<dbReference type="EMBL" id="GL629756">
    <property type="protein sequence ID" value="EFX04881.1"/>
    <property type="molecule type" value="Genomic_DNA"/>
</dbReference>
<dbReference type="SUPFAM" id="SSF53756">
    <property type="entry name" value="UDP-Glycosyltransferase/glycogen phosphorylase"/>
    <property type="match status" value="1"/>
</dbReference>
<keyword evidence="2" id="KW-0472">Membrane</keyword>
<dbReference type="PANTHER" id="PTHR12526:SF604">
    <property type="entry name" value="TRANSFERASE, PUTATIVE (AFU_ORTHOLOGUE AFUA_4G14070)-RELATED"/>
    <property type="match status" value="1"/>
</dbReference>
<evidence type="ECO:0000313" key="3">
    <source>
        <dbReference type="EMBL" id="EFX04881.1"/>
    </source>
</evidence>